<gene>
    <name evidence="1" type="ordered locus">swp_2082</name>
</gene>
<evidence type="ECO:0000313" key="1">
    <source>
        <dbReference type="EMBL" id="ACJ28837.1"/>
    </source>
</evidence>
<sequence length="66" mass="7052">MAANVKYCDEACVTADNETSVFSVFTGVVGVLQPNKTADKIAIEINLVEFSLFNTGLHSGKMLSLV</sequence>
<accession>B8CNK3</accession>
<dbReference type="HOGENOM" id="CLU_2828851_0_0_6"/>
<evidence type="ECO:0000313" key="2">
    <source>
        <dbReference type="Proteomes" id="UP000000753"/>
    </source>
</evidence>
<dbReference type="AlphaFoldDB" id="B8CNK3"/>
<protein>
    <submittedName>
        <fullName evidence="1">Uncharacterized protein</fullName>
    </submittedName>
</protein>
<name>B8CNK3_SHEPW</name>
<proteinExistence type="predicted"/>
<organism evidence="1 2">
    <name type="scientific">Shewanella piezotolerans (strain WP3 / JCM 13877)</name>
    <dbReference type="NCBI Taxonomy" id="225849"/>
    <lineage>
        <taxon>Bacteria</taxon>
        <taxon>Pseudomonadati</taxon>
        <taxon>Pseudomonadota</taxon>
        <taxon>Gammaproteobacteria</taxon>
        <taxon>Alteromonadales</taxon>
        <taxon>Shewanellaceae</taxon>
        <taxon>Shewanella</taxon>
    </lineage>
</organism>
<dbReference type="STRING" id="225849.swp_2082"/>
<dbReference type="KEGG" id="swp:swp_2082"/>
<reference evidence="1 2" key="1">
    <citation type="journal article" date="2008" name="PLoS ONE">
        <title>Environmental adaptation: genomic analysis of the piezotolerant and psychrotolerant deep-sea iron reducing bacterium Shewanella piezotolerans WP3.</title>
        <authorList>
            <person name="Wang F."/>
            <person name="Wang J."/>
            <person name="Jian H."/>
            <person name="Zhang B."/>
            <person name="Li S."/>
            <person name="Wang F."/>
            <person name="Zeng X."/>
            <person name="Gao L."/>
            <person name="Bartlett D.H."/>
            <person name="Yu J."/>
            <person name="Hu S."/>
            <person name="Xiao X."/>
        </authorList>
    </citation>
    <scope>NUCLEOTIDE SEQUENCE [LARGE SCALE GENOMIC DNA]</scope>
    <source>
        <strain evidence="2">WP3 / JCM 13877</strain>
    </source>
</reference>
<keyword evidence="2" id="KW-1185">Reference proteome</keyword>
<dbReference type="EMBL" id="CP000472">
    <property type="protein sequence ID" value="ACJ28837.1"/>
    <property type="molecule type" value="Genomic_DNA"/>
</dbReference>
<dbReference type="Proteomes" id="UP000000753">
    <property type="component" value="Chromosome"/>
</dbReference>